<sequence length="165" mass="19370">MSLRNSNLCNTSKFLDLARGNVEEDMLEAQQDSKPEATPKIIAELSVDYGQYQNAHQESIVLEMNMIHHEKAWRENNRGRNHKIAFLLFQIGRFADEILQRQEEYYFTHYDGASLENNCWHSKLSFSHKTDTTIFRYAGRNKKRQEPLEVRKERGVIKSPLARVL</sequence>
<reference evidence="1 3" key="1">
    <citation type="journal article" date="2021" name="G3 (Bethesda)">
        <title>Genomic diversity, chromosomal rearrangements, and interspecies hybridization in the ogataea polymorpha species complex.</title>
        <authorList>
            <person name="Hanson S.J."/>
            <person name="Cinneide E.O."/>
            <person name="Salzberg L.I."/>
            <person name="Wolfe K.H."/>
            <person name="McGowan J."/>
            <person name="Fitzpatrick D.A."/>
            <person name="Matlin K."/>
        </authorList>
    </citation>
    <scope>NUCLEOTIDE SEQUENCE</scope>
    <source>
        <strain evidence="2">81-436-3</strain>
        <strain evidence="1">83-405-1</strain>
    </source>
</reference>
<dbReference type="Proteomes" id="UP000697297">
    <property type="component" value="Unassembled WGS sequence"/>
</dbReference>
<evidence type="ECO:0000313" key="2">
    <source>
        <dbReference type="EMBL" id="KAG7765386.1"/>
    </source>
</evidence>
<dbReference type="Proteomes" id="UP000738402">
    <property type="component" value="Unassembled WGS sequence"/>
</dbReference>
<organism evidence="1 4">
    <name type="scientific">Ogataea haglerorum</name>
    <dbReference type="NCBI Taxonomy" id="1937702"/>
    <lineage>
        <taxon>Eukaryota</taxon>
        <taxon>Fungi</taxon>
        <taxon>Dikarya</taxon>
        <taxon>Ascomycota</taxon>
        <taxon>Saccharomycotina</taxon>
        <taxon>Pichiomycetes</taxon>
        <taxon>Pichiales</taxon>
        <taxon>Pichiaceae</taxon>
        <taxon>Ogataea</taxon>
    </lineage>
</organism>
<proteinExistence type="predicted"/>
<comment type="caution">
    <text evidence="1">The sequence shown here is derived from an EMBL/GenBank/DDBJ whole genome shotgun (WGS) entry which is preliminary data.</text>
</comment>
<name>A0AAN6D735_9ASCO</name>
<protein>
    <submittedName>
        <fullName evidence="1">Uncharacterized protein</fullName>
    </submittedName>
</protein>
<keyword evidence="3" id="KW-1185">Reference proteome</keyword>
<evidence type="ECO:0000313" key="3">
    <source>
        <dbReference type="Proteomes" id="UP000697297"/>
    </source>
</evidence>
<evidence type="ECO:0000313" key="4">
    <source>
        <dbReference type="Proteomes" id="UP000738402"/>
    </source>
</evidence>
<accession>A0AAN6D735</accession>
<dbReference type="EMBL" id="JAHLUN010000006">
    <property type="protein sequence ID" value="KAG7765386.1"/>
    <property type="molecule type" value="Genomic_DNA"/>
</dbReference>
<evidence type="ECO:0000313" key="1">
    <source>
        <dbReference type="EMBL" id="KAG7728129.1"/>
    </source>
</evidence>
<gene>
    <name evidence="1" type="ORF">KL933_002255</name>
    <name evidence="2" type="ORF">KL946_002443</name>
</gene>
<dbReference type="AlphaFoldDB" id="A0AAN6D735"/>
<dbReference type="EMBL" id="JAHLUH010000005">
    <property type="protein sequence ID" value="KAG7728129.1"/>
    <property type="molecule type" value="Genomic_DNA"/>
</dbReference>